<evidence type="ECO:0000313" key="4">
    <source>
        <dbReference type="Proteomes" id="UP000293719"/>
    </source>
</evidence>
<dbReference type="PANTHER" id="PTHR33505:SF4">
    <property type="entry name" value="PROTEIN PREY, MITOCHONDRIAL"/>
    <property type="match status" value="1"/>
</dbReference>
<keyword evidence="4" id="KW-1185">Reference proteome</keyword>
<sequence length="83" mass="8524">MAGSPDDDDAGAEARNGPGGMDTAMLDLLVCPLTKKPLHYDAEANELVSDAAGLAYPVRGGVPILLPSEARPLRDEPVPGAGR</sequence>
<dbReference type="KEGG" id="rpod:E0E05_17200"/>
<organism evidence="3 4">
    <name type="scientific">Roseitalea porphyridii</name>
    <dbReference type="NCBI Taxonomy" id="1852022"/>
    <lineage>
        <taxon>Bacteria</taxon>
        <taxon>Pseudomonadati</taxon>
        <taxon>Pseudomonadota</taxon>
        <taxon>Alphaproteobacteria</taxon>
        <taxon>Hyphomicrobiales</taxon>
        <taxon>Ahrensiaceae</taxon>
        <taxon>Roseitalea</taxon>
    </lineage>
</organism>
<evidence type="ECO:0000313" key="3">
    <source>
        <dbReference type="EMBL" id="QBK32480.1"/>
    </source>
</evidence>
<protein>
    <recommendedName>
        <fullName evidence="1">UPF0434 protein E0E05_17200</fullName>
    </recommendedName>
</protein>
<gene>
    <name evidence="3" type="ORF">E0E05_17200</name>
</gene>
<proteinExistence type="inferred from homology"/>
<evidence type="ECO:0000256" key="1">
    <source>
        <dbReference type="HAMAP-Rule" id="MF_01187"/>
    </source>
</evidence>
<comment type="similarity">
    <text evidence="1">Belongs to the UPF0434 family.</text>
</comment>
<dbReference type="Gene3D" id="2.20.25.10">
    <property type="match status" value="1"/>
</dbReference>
<reference evidence="3 4" key="1">
    <citation type="journal article" date="2017" name="Int. J. Syst. Evol. Microbiol.">
        <title>Roseitalea porphyridii gen. nov., sp. nov., isolated from a red alga, and reclassification of Hoeflea suaedae Chung et al. 2013 as Pseudohoeflea suaedae gen. nov., comb. nov.</title>
        <authorList>
            <person name="Hyeon J.W."/>
            <person name="Jeong S.E."/>
            <person name="Baek K."/>
            <person name="Jeon C.O."/>
        </authorList>
    </citation>
    <scope>NUCLEOTIDE SEQUENCE [LARGE SCALE GENOMIC DNA]</scope>
    <source>
        <strain evidence="3 4">MA7-20</strain>
    </source>
</reference>
<evidence type="ECO:0000256" key="2">
    <source>
        <dbReference type="SAM" id="MobiDB-lite"/>
    </source>
</evidence>
<feature type="compositionally biased region" description="Acidic residues" evidence="2">
    <location>
        <begin position="1"/>
        <end position="11"/>
    </location>
</feature>
<name>A0A4P6V848_9HYPH</name>
<accession>A0A4P6V848</accession>
<dbReference type="OrthoDB" id="9812205at2"/>
<dbReference type="EMBL" id="CP036532">
    <property type="protein sequence ID" value="QBK32480.1"/>
    <property type="molecule type" value="Genomic_DNA"/>
</dbReference>
<dbReference type="InterPro" id="IPR005651">
    <property type="entry name" value="Trm112-like"/>
</dbReference>
<feature type="region of interest" description="Disordered" evidence="2">
    <location>
        <begin position="1"/>
        <end position="21"/>
    </location>
</feature>
<dbReference type="HAMAP" id="MF_01187">
    <property type="entry name" value="UPF0434"/>
    <property type="match status" value="1"/>
</dbReference>
<dbReference type="AlphaFoldDB" id="A0A4P6V848"/>
<dbReference type="Pfam" id="PF03966">
    <property type="entry name" value="Trm112p"/>
    <property type="match status" value="1"/>
</dbReference>
<dbReference type="Proteomes" id="UP000293719">
    <property type="component" value="Chromosome"/>
</dbReference>
<dbReference type="PANTHER" id="PTHR33505">
    <property type="entry name" value="ZGC:162634"/>
    <property type="match status" value="1"/>
</dbReference>
<dbReference type="SUPFAM" id="SSF158997">
    <property type="entry name" value="Trm112p-like"/>
    <property type="match status" value="1"/>
</dbReference>